<gene>
    <name evidence="2" type="ORF">EZS28_014057</name>
</gene>
<feature type="compositionally biased region" description="Basic and acidic residues" evidence="1">
    <location>
        <begin position="19"/>
        <end position="28"/>
    </location>
</feature>
<evidence type="ECO:0000313" key="2">
    <source>
        <dbReference type="EMBL" id="KAA6390419.1"/>
    </source>
</evidence>
<feature type="region of interest" description="Disordered" evidence="1">
    <location>
        <begin position="1"/>
        <end position="28"/>
    </location>
</feature>
<dbReference type="Proteomes" id="UP000324800">
    <property type="component" value="Unassembled WGS sequence"/>
</dbReference>
<evidence type="ECO:0000256" key="1">
    <source>
        <dbReference type="SAM" id="MobiDB-lite"/>
    </source>
</evidence>
<dbReference type="EMBL" id="SNRW01003226">
    <property type="protein sequence ID" value="KAA6390419.1"/>
    <property type="molecule type" value="Genomic_DNA"/>
</dbReference>
<reference evidence="2 3" key="1">
    <citation type="submission" date="2019-03" db="EMBL/GenBank/DDBJ databases">
        <title>Single cell metagenomics reveals metabolic interactions within the superorganism composed of flagellate Streblomastix strix and complex community of Bacteroidetes bacteria on its surface.</title>
        <authorList>
            <person name="Treitli S.C."/>
            <person name="Kolisko M."/>
            <person name="Husnik F."/>
            <person name="Keeling P."/>
            <person name="Hampl V."/>
        </authorList>
    </citation>
    <scope>NUCLEOTIDE SEQUENCE [LARGE SCALE GENOMIC DNA]</scope>
    <source>
        <strain evidence="2">ST1C</strain>
    </source>
</reference>
<name>A0A5J4W7H8_9EUKA</name>
<feature type="non-terminal residue" evidence="2">
    <location>
        <position position="130"/>
    </location>
</feature>
<dbReference type="AlphaFoldDB" id="A0A5J4W7H8"/>
<sequence length="130" mass="14129">MPPKGQDIASYHSARSRKSKLERAKSEKLRNDVKSLYQPGTCAAVSGVAASKVPPPRFYPGYTALISRREIGRFVGCVERLGSDFGQDSDISHTHGVVPPSALSDKDDPFQVARRFSHEVATADNVLTSV</sequence>
<accession>A0A5J4W7H8</accession>
<proteinExistence type="predicted"/>
<organism evidence="2 3">
    <name type="scientific">Streblomastix strix</name>
    <dbReference type="NCBI Taxonomy" id="222440"/>
    <lineage>
        <taxon>Eukaryota</taxon>
        <taxon>Metamonada</taxon>
        <taxon>Preaxostyla</taxon>
        <taxon>Oxymonadida</taxon>
        <taxon>Streblomastigidae</taxon>
        <taxon>Streblomastix</taxon>
    </lineage>
</organism>
<protein>
    <submittedName>
        <fullName evidence="2">Uncharacterized protein</fullName>
    </submittedName>
</protein>
<evidence type="ECO:0000313" key="3">
    <source>
        <dbReference type="Proteomes" id="UP000324800"/>
    </source>
</evidence>
<comment type="caution">
    <text evidence="2">The sequence shown here is derived from an EMBL/GenBank/DDBJ whole genome shotgun (WGS) entry which is preliminary data.</text>
</comment>